<dbReference type="AlphaFoldDB" id="A0A5K1I9S3"/>
<gene>
    <name evidence="9" type="ORF">HALO32_03540</name>
</gene>
<keyword evidence="6 7" id="KW-0961">Cell wall biogenesis/degradation</keyword>
<keyword evidence="4 7" id="KW-0133">Cell shape</keyword>
<dbReference type="EMBL" id="CABVOU010000049">
    <property type="protein sequence ID" value="VVZ97421.1"/>
    <property type="molecule type" value="Genomic_DNA"/>
</dbReference>
<dbReference type="PANTHER" id="PTHR36699:SF1">
    <property type="entry name" value="L,D-TRANSPEPTIDASE YAFK-RELATED"/>
    <property type="match status" value="1"/>
</dbReference>
<protein>
    <submittedName>
        <fullName evidence="9">L,D-transpeptidase catalytic domain</fullName>
    </submittedName>
</protein>
<comment type="similarity">
    <text evidence="2">Belongs to the YkuD family.</text>
</comment>
<evidence type="ECO:0000256" key="7">
    <source>
        <dbReference type="PROSITE-ProRule" id="PRU01373"/>
    </source>
</evidence>
<dbReference type="Proteomes" id="UP000326725">
    <property type="component" value="Unassembled WGS sequence"/>
</dbReference>
<evidence type="ECO:0000256" key="5">
    <source>
        <dbReference type="ARBA" id="ARBA00022984"/>
    </source>
</evidence>
<feature type="active site" description="Nucleophile" evidence="7">
    <location>
        <position position="212"/>
    </location>
</feature>
<sequence length="236" mass="26699">MGVPPSPPDSWASIRYNNGQRAFHFPHVTEMPPMKHLSRRRFGLLALSSPLLLLAPHASANLMESLLSRAIVPRHDSELWVLVEDGEAALSVYRGNQLLERFEPVSLGRGGARPQRQRGDRATPLGEFRVNRFNHRSKFHIFIGLDYPTPTHARMALEAGVYSQQDYDDYFSYYRRHGYPPQETILGGFIGIHGVGEGDTDIHERFHWTEGCVAVTDSQVERLSSLIDIGTRVVIR</sequence>
<dbReference type="GO" id="GO:0071555">
    <property type="term" value="P:cell wall organization"/>
    <property type="evidence" value="ECO:0007669"/>
    <property type="project" value="UniProtKB-UniRule"/>
</dbReference>
<proteinExistence type="inferred from homology"/>
<evidence type="ECO:0000256" key="1">
    <source>
        <dbReference type="ARBA" id="ARBA00004752"/>
    </source>
</evidence>
<comment type="pathway">
    <text evidence="1 7">Cell wall biogenesis; peptidoglycan biosynthesis.</text>
</comment>
<dbReference type="GO" id="GO:0004180">
    <property type="term" value="F:carboxypeptidase activity"/>
    <property type="evidence" value="ECO:0007669"/>
    <property type="project" value="UniProtKB-ARBA"/>
</dbReference>
<dbReference type="GO" id="GO:0016740">
    <property type="term" value="F:transferase activity"/>
    <property type="evidence" value="ECO:0007669"/>
    <property type="project" value="UniProtKB-KW"/>
</dbReference>
<keyword evidence="10" id="KW-1185">Reference proteome</keyword>
<evidence type="ECO:0000313" key="10">
    <source>
        <dbReference type="Proteomes" id="UP000326725"/>
    </source>
</evidence>
<organism evidence="9 10">
    <name type="scientific">Halomonas lysinitropha</name>
    <dbReference type="NCBI Taxonomy" id="2607506"/>
    <lineage>
        <taxon>Bacteria</taxon>
        <taxon>Pseudomonadati</taxon>
        <taxon>Pseudomonadota</taxon>
        <taxon>Gammaproteobacteria</taxon>
        <taxon>Oceanospirillales</taxon>
        <taxon>Halomonadaceae</taxon>
        <taxon>Halomonas</taxon>
    </lineage>
</organism>
<evidence type="ECO:0000313" key="9">
    <source>
        <dbReference type="EMBL" id="VVZ97421.1"/>
    </source>
</evidence>
<dbReference type="PROSITE" id="PS52029">
    <property type="entry name" value="LD_TPASE"/>
    <property type="match status" value="1"/>
</dbReference>
<dbReference type="Gene3D" id="2.40.440.10">
    <property type="entry name" value="L,D-transpeptidase catalytic domain-like"/>
    <property type="match status" value="1"/>
</dbReference>
<dbReference type="UniPathway" id="UPA00219"/>
<feature type="domain" description="L,D-TPase catalytic" evidence="8">
    <location>
        <begin position="79"/>
        <end position="236"/>
    </location>
</feature>
<reference evidence="9 10" key="1">
    <citation type="submission" date="2019-09" db="EMBL/GenBank/DDBJ databases">
        <authorList>
            <person name="Criscuolo A."/>
        </authorList>
    </citation>
    <scope>NUCLEOTIDE SEQUENCE [LARGE SCALE GENOMIC DNA]</scope>
    <source>
        <strain evidence="10">3(2)</strain>
    </source>
</reference>
<name>A0A5K1I9S3_9GAMM</name>
<evidence type="ECO:0000256" key="3">
    <source>
        <dbReference type="ARBA" id="ARBA00022679"/>
    </source>
</evidence>
<evidence type="ECO:0000256" key="6">
    <source>
        <dbReference type="ARBA" id="ARBA00023316"/>
    </source>
</evidence>
<keyword evidence="3" id="KW-0808">Transferase</keyword>
<dbReference type="SUPFAM" id="SSF141523">
    <property type="entry name" value="L,D-transpeptidase catalytic domain-like"/>
    <property type="match status" value="1"/>
</dbReference>
<dbReference type="Pfam" id="PF03734">
    <property type="entry name" value="YkuD"/>
    <property type="match status" value="1"/>
</dbReference>
<dbReference type="CDD" id="cd16913">
    <property type="entry name" value="YkuD_like"/>
    <property type="match status" value="1"/>
</dbReference>
<dbReference type="InterPro" id="IPR038063">
    <property type="entry name" value="Transpep_catalytic_dom"/>
</dbReference>
<accession>A0A5K1I9S3</accession>
<keyword evidence="5 7" id="KW-0573">Peptidoglycan synthesis</keyword>
<feature type="active site" description="Proton donor/acceptor" evidence="7">
    <location>
        <position position="193"/>
    </location>
</feature>
<evidence type="ECO:0000256" key="2">
    <source>
        <dbReference type="ARBA" id="ARBA00005992"/>
    </source>
</evidence>
<evidence type="ECO:0000256" key="4">
    <source>
        <dbReference type="ARBA" id="ARBA00022960"/>
    </source>
</evidence>
<dbReference type="PANTHER" id="PTHR36699">
    <property type="entry name" value="LD-TRANSPEPTIDASE"/>
    <property type="match status" value="1"/>
</dbReference>
<dbReference type="GO" id="GO:0009252">
    <property type="term" value="P:peptidoglycan biosynthetic process"/>
    <property type="evidence" value="ECO:0007669"/>
    <property type="project" value="UniProtKB-UniPathway"/>
</dbReference>
<dbReference type="GO" id="GO:0008360">
    <property type="term" value="P:regulation of cell shape"/>
    <property type="evidence" value="ECO:0007669"/>
    <property type="project" value="UniProtKB-UniRule"/>
</dbReference>
<dbReference type="InterPro" id="IPR005490">
    <property type="entry name" value="LD_TPept_cat_dom"/>
</dbReference>
<evidence type="ECO:0000259" key="8">
    <source>
        <dbReference type="PROSITE" id="PS52029"/>
    </source>
</evidence>